<sequence length="100" mass="12148">MQFVNLSLFVVKYGKKSHVLKWDFRWELRKKKKNFFDEGTILKRQILLLSILSKLMTFVATIVWFSPHCLHVLCFHFRRYISIGIYANRPRTPYFSDFEL</sequence>
<dbReference type="AlphaFoldDB" id="A0A0L8FN78"/>
<accession>A0A0L8FN78</accession>
<organism evidence="1">
    <name type="scientific">Octopus bimaculoides</name>
    <name type="common">California two-spotted octopus</name>
    <dbReference type="NCBI Taxonomy" id="37653"/>
    <lineage>
        <taxon>Eukaryota</taxon>
        <taxon>Metazoa</taxon>
        <taxon>Spiralia</taxon>
        <taxon>Lophotrochozoa</taxon>
        <taxon>Mollusca</taxon>
        <taxon>Cephalopoda</taxon>
        <taxon>Coleoidea</taxon>
        <taxon>Octopodiformes</taxon>
        <taxon>Octopoda</taxon>
        <taxon>Incirrata</taxon>
        <taxon>Octopodidae</taxon>
        <taxon>Octopus</taxon>
    </lineage>
</organism>
<name>A0A0L8FN78_OCTBM</name>
<gene>
    <name evidence="1" type="ORF">OCBIM_22013473mg</name>
</gene>
<evidence type="ECO:0000313" key="1">
    <source>
        <dbReference type="EMBL" id="KOF66108.1"/>
    </source>
</evidence>
<proteinExistence type="predicted"/>
<reference evidence="1" key="1">
    <citation type="submission" date="2015-07" db="EMBL/GenBank/DDBJ databases">
        <title>MeaNS - Measles Nucleotide Surveillance Program.</title>
        <authorList>
            <person name="Tran T."/>
            <person name="Druce J."/>
        </authorList>
    </citation>
    <scope>NUCLEOTIDE SEQUENCE</scope>
    <source>
        <strain evidence="1">UCB-OBI-ISO-001</strain>
        <tissue evidence="1">Gonad</tissue>
    </source>
</reference>
<protein>
    <submittedName>
        <fullName evidence="1">Uncharacterized protein</fullName>
    </submittedName>
</protein>
<dbReference type="EMBL" id="KQ428524">
    <property type="protein sequence ID" value="KOF66108.1"/>
    <property type="molecule type" value="Genomic_DNA"/>
</dbReference>